<evidence type="ECO:0000313" key="2">
    <source>
        <dbReference type="Proteomes" id="UP000694545"/>
    </source>
</evidence>
<name>A0A8D2JLL2_VARKO</name>
<keyword evidence="2" id="KW-1185">Reference proteome</keyword>
<dbReference type="Ensembl" id="ENSVKKT00000012992.1">
    <property type="protein sequence ID" value="ENSVKKP00000012687.1"/>
    <property type="gene ID" value="ENSVKKG00000008802.1"/>
</dbReference>
<protein>
    <submittedName>
        <fullName evidence="1">Chromosome 6 open reading frame 163</fullName>
    </submittedName>
</protein>
<reference evidence="1" key="2">
    <citation type="submission" date="2025-09" db="UniProtKB">
        <authorList>
            <consortium name="Ensembl"/>
        </authorList>
    </citation>
    <scope>IDENTIFICATION</scope>
</reference>
<reference evidence="1" key="1">
    <citation type="submission" date="2025-08" db="UniProtKB">
        <authorList>
            <consortium name="Ensembl"/>
        </authorList>
    </citation>
    <scope>IDENTIFICATION</scope>
</reference>
<evidence type="ECO:0000313" key="1">
    <source>
        <dbReference type="Ensembl" id="ENSVKKP00000012687.1"/>
    </source>
</evidence>
<dbReference type="PANTHER" id="PTHR34645">
    <property type="entry name" value="SIMILAR TO HYPOTHETICAL PROTEIN"/>
    <property type="match status" value="1"/>
</dbReference>
<dbReference type="AlphaFoldDB" id="A0A8D2JLL2"/>
<dbReference type="InterPro" id="IPR038927">
    <property type="entry name" value="C6orf163"/>
</dbReference>
<accession>A0A8D2JLL2</accession>
<sequence length="201" mass="23533">MLQHLELELKRESEAAEQRMTHKLQRIVLELSREKTAAIAAVRQEEREKIAEFLTKQEKYLEQIQHAGQLAHEIYQKNLQQLAWEKKHEMEVALTISQIEFQEETEKLLKVADATRETQLEEVISTVNRKDSEILSLSQQVKHMTAWKDSLEAEILETREAFQKYIDLTFPQLAPGQADFILPFRKVSPFTDYGENRVSLL</sequence>
<organism evidence="1 2">
    <name type="scientific">Varanus komodoensis</name>
    <name type="common">Komodo dragon</name>
    <dbReference type="NCBI Taxonomy" id="61221"/>
    <lineage>
        <taxon>Eukaryota</taxon>
        <taxon>Metazoa</taxon>
        <taxon>Chordata</taxon>
        <taxon>Craniata</taxon>
        <taxon>Vertebrata</taxon>
        <taxon>Euteleostomi</taxon>
        <taxon>Lepidosauria</taxon>
        <taxon>Squamata</taxon>
        <taxon>Bifurcata</taxon>
        <taxon>Unidentata</taxon>
        <taxon>Episquamata</taxon>
        <taxon>Toxicofera</taxon>
        <taxon>Anguimorpha</taxon>
        <taxon>Paleoanguimorpha</taxon>
        <taxon>Varanoidea</taxon>
        <taxon>Varanidae</taxon>
        <taxon>Varanus</taxon>
    </lineage>
</organism>
<dbReference type="OMA" id="YIDVTFP"/>
<proteinExistence type="predicted"/>
<dbReference type="PANTHER" id="PTHR34645:SF1">
    <property type="entry name" value="GENE 136-RELATED"/>
    <property type="match status" value="1"/>
</dbReference>
<dbReference type="Proteomes" id="UP000694545">
    <property type="component" value="Unplaced"/>
</dbReference>